<evidence type="ECO:0000313" key="1">
    <source>
        <dbReference type="EMBL" id="KAI8577932.1"/>
    </source>
</evidence>
<comment type="caution">
    <text evidence="1">The sequence shown here is derived from an EMBL/GenBank/DDBJ whole genome shotgun (WGS) entry which is preliminary data.</text>
</comment>
<sequence>MPIAKLFWRNATTGIMQFGLHSFVLVLDCPFGYVCRVSSTPTYNIPTSIATFPTLLRVIELTWKSKALIRSTIAEVESYVDDREVNLMSSSYSKTSPSPSSQQRLCIPYCVSTP</sequence>
<keyword evidence="2" id="KW-1185">Reference proteome</keyword>
<name>A0AAD5E729_UMBRA</name>
<evidence type="ECO:0000313" key="2">
    <source>
        <dbReference type="Proteomes" id="UP001206595"/>
    </source>
</evidence>
<dbReference type="EMBL" id="MU620935">
    <property type="protein sequence ID" value="KAI8577932.1"/>
    <property type="molecule type" value="Genomic_DNA"/>
</dbReference>
<dbReference type="AlphaFoldDB" id="A0AAD5E729"/>
<dbReference type="GeneID" id="75915827"/>
<accession>A0AAD5E729</accession>
<organism evidence="1 2">
    <name type="scientific">Umbelopsis ramanniana AG</name>
    <dbReference type="NCBI Taxonomy" id="1314678"/>
    <lineage>
        <taxon>Eukaryota</taxon>
        <taxon>Fungi</taxon>
        <taxon>Fungi incertae sedis</taxon>
        <taxon>Mucoromycota</taxon>
        <taxon>Mucoromycotina</taxon>
        <taxon>Umbelopsidomycetes</taxon>
        <taxon>Umbelopsidales</taxon>
        <taxon>Umbelopsidaceae</taxon>
        <taxon>Umbelopsis</taxon>
    </lineage>
</organism>
<reference evidence="1" key="1">
    <citation type="submission" date="2021-06" db="EMBL/GenBank/DDBJ databases">
        <authorList>
            <consortium name="DOE Joint Genome Institute"/>
            <person name="Mondo S.J."/>
            <person name="Amses K.R."/>
            <person name="Simmons D.R."/>
            <person name="Longcore J.E."/>
            <person name="Seto K."/>
            <person name="Alves G.H."/>
            <person name="Bonds A.E."/>
            <person name="Quandt C.A."/>
            <person name="Davis W.J."/>
            <person name="Chang Y."/>
            <person name="Letcher P.M."/>
            <person name="Powell M.J."/>
            <person name="Kuo A."/>
            <person name="Labutti K."/>
            <person name="Pangilinan J."/>
            <person name="Andreopoulos W."/>
            <person name="Tritt A."/>
            <person name="Riley R."/>
            <person name="Hundley H."/>
            <person name="Johnson J."/>
            <person name="Lipzen A."/>
            <person name="Barry K."/>
            <person name="Berbee M.L."/>
            <person name="Buchler N.E."/>
            <person name="Grigoriev I.V."/>
            <person name="Spatafora J.W."/>
            <person name="Stajich J.E."/>
            <person name="James T.Y."/>
        </authorList>
    </citation>
    <scope>NUCLEOTIDE SEQUENCE</scope>
    <source>
        <strain evidence="1">AG</strain>
    </source>
</reference>
<dbReference type="Proteomes" id="UP001206595">
    <property type="component" value="Unassembled WGS sequence"/>
</dbReference>
<proteinExistence type="predicted"/>
<gene>
    <name evidence="1" type="ORF">K450DRAFT_249939</name>
</gene>
<dbReference type="RefSeq" id="XP_051442936.1">
    <property type="nucleotide sequence ID" value="XM_051590484.1"/>
</dbReference>
<protein>
    <submittedName>
        <fullName evidence="1">Uncharacterized protein</fullName>
    </submittedName>
</protein>
<reference evidence="1" key="2">
    <citation type="journal article" date="2022" name="Proc. Natl. Acad. Sci. U.S.A.">
        <title>Diploid-dominant life cycles characterize the early evolution of Fungi.</title>
        <authorList>
            <person name="Amses K.R."/>
            <person name="Simmons D.R."/>
            <person name="Longcore J.E."/>
            <person name="Mondo S.J."/>
            <person name="Seto K."/>
            <person name="Jeronimo G.H."/>
            <person name="Bonds A.E."/>
            <person name="Quandt C.A."/>
            <person name="Davis W.J."/>
            <person name="Chang Y."/>
            <person name="Federici B.A."/>
            <person name="Kuo A."/>
            <person name="LaButti K."/>
            <person name="Pangilinan J."/>
            <person name="Andreopoulos W."/>
            <person name="Tritt A."/>
            <person name="Riley R."/>
            <person name="Hundley H."/>
            <person name="Johnson J."/>
            <person name="Lipzen A."/>
            <person name="Barry K."/>
            <person name="Lang B.F."/>
            <person name="Cuomo C.A."/>
            <person name="Buchler N.E."/>
            <person name="Grigoriev I.V."/>
            <person name="Spatafora J.W."/>
            <person name="Stajich J.E."/>
            <person name="James T.Y."/>
        </authorList>
    </citation>
    <scope>NUCLEOTIDE SEQUENCE</scope>
    <source>
        <strain evidence="1">AG</strain>
    </source>
</reference>